<comment type="caution">
    <text evidence="1">The sequence shown here is derived from an EMBL/GenBank/DDBJ whole genome shotgun (WGS) entry which is preliminary data.</text>
</comment>
<proteinExistence type="predicted"/>
<sequence>MQQHSVLDGSSLLLCKIVKTMRPPDTGSCANALGTMRNRPELLVISVDHALRATARQLYVPLVTL</sequence>
<name>A0A218W1K8_PUNGR</name>
<dbReference type="AlphaFoldDB" id="A0A218W1K8"/>
<organism evidence="1 2">
    <name type="scientific">Punica granatum</name>
    <name type="common">Pomegranate</name>
    <dbReference type="NCBI Taxonomy" id="22663"/>
    <lineage>
        <taxon>Eukaryota</taxon>
        <taxon>Viridiplantae</taxon>
        <taxon>Streptophyta</taxon>
        <taxon>Embryophyta</taxon>
        <taxon>Tracheophyta</taxon>
        <taxon>Spermatophyta</taxon>
        <taxon>Magnoliopsida</taxon>
        <taxon>eudicotyledons</taxon>
        <taxon>Gunneridae</taxon>
        <taxon>Pentapetalae</taxon>
        <taxon>rosids</taxon>
        <taxon>malvids</taxon>
        <taxon>Myrtales</taxon>
        <taxon>Lythraceae</taxon>
        <taxon>Punica</taxon>
    </lineage>
</organism>
<gene>
    <name evidence="1" type="ORF">CDL15_Pgr013616</name>
</gene>
<dbReference type="EMBL" id="MTKT01005554">
    <property type="protein sequence ID" value="OWM66399.1"/>
    <property type="molecule type" value="Genomic_DNA"/>
</dbReference>
<accession>A0A218W1K8</accession>
<reference evidence="2" key="1">
    <citation type="journal article" date="2017" name="Plant J.">
        <title>The pomegranate (Punica granatum L.) genome and the genomics of punicalagin biosynthesis.</title>
        <authorList>
            <person name="Qin G."/>
            <person name="Xu C."/>
            <person name="Ming R."/>
            <person name="Tang H."/>
            <person name="Guyot R."/>
            <person name="Kramer E.M."/>
            <person name="Hu Y."/>
            <person name="Yi X."/>
            <person name="Qi Y."/>
            <person name="Xu X."/>
            <person name="Gao Z."/>
            <person name="Pan H."/>
            <person name="Jian J."/>
            <person name="Tian Y."/>
            <person name="Yue Z."/>
            <person name="Xu Y."/>
        </authorList>
    </citation>
    <scope>NUCLEOTIDE SEQUENCE [LARGE SCALE GENOMIC DNA]</scope>
    <source>
        <strain evidence="2">cv. Dabenzi</strain>
    </source>
</reference>
<evidence type="ECO:0000313" key="2">
    <source>
        <dbReference type="Proteomes" id="UP000197138"/>
    </source>
</evidence>
<dbReference type="Proteomes" id="UP000197138">
    <property type="component" value="Unassembled WGS sequence"/>
</dbReference>
<evidence type="ECO:0000313" key="1">
    <source>
        <dbReference type="EMBL" id="OWM66399.1"/>
    </source>
</evidence>
<protein>
    <submittedName>
        <fullName evidence="1">Uncharacterized protein</fullName>
    </submittedName>
</protein>